<sequence length="171" mass="18878">MGVTAPRPIRPIATQPAGYIQLARYSSFSHLWRILAGAQQAGREVALVRGDHEETARRRIGGYTLPHAGLFIDTAPLLRELEDGFAVHPALVALLAGDPEPLRAELNTHYELKLDFTVALTAQRDFVCRPDFKFVPLAAGLSDLPPNLPLRSRRFGRDEVNMLLLRACGMA</sequence>
<gene>
    <name evidence="1" type="ORF">Dxin01_02022</name>
</gene>
<organism evidence="1 2">
    <name type="scientific">Deinococcus xinjiangensis</name>
    <dbReference type="NCBI Taxonomy" id="457454"/>
    <lineage>
        <taxon>Bacteria</taxon>
        <taxon>Thermotogati</taxon>
        <taxon>Deinococcota</taxon>
        <taxon>Deinococci</taxon>
        <taxon>Deinococcales</taxon>
        <taxon>Deinococcaceae</taxon>
        <taxon>Deinococcus</taxon>
    </lineage>
</organism>
<proteinExistence type="predicted"/>
<name>A0ABP9VAJ5_9DEIO</name>
<dbReference type="EMBL" id="BAABRN010000020">
    <property type="protein sequence ID" value="GAA5502279.1"/>
    <property type="molecule type" value="Genomic_DNA"/>
</dbReference>
<keyword evidence="2" id="KW-1185">Reference proteome</keyword>
<evidence type="ECO:0000313" key="2">
    <source>
        <dbReference type="Proteomes" id="UP001458946"/>
    </source>
</evidence>
<reference evidence="1 2" key="1">
    <citation type="submission" date="2024-02" db="EMBL/GenBank/DDBJ databases">
        <title>Deinococcus xinjiangensis NBRC 107630.</title>
        <authorList>
            <person name="Ichikawa N."/>
            <person name="Katano-Makiyama Y."/>
            <person name="Hidaka K."/>
        </authorList>
    </citation>
    <scope>NUCLEOTIDE SEQUENCE [LARGE SCALE GENOMIC DNA]</scope>
    <source>
        <strain evidence="1 2">NBRC 107630</strain>
    </source>
</reference>
<protein>
    <submittedName>
        <fullName evidence="1">Uncharacterized protein</fullName>
    </submittedName>
</protein>
<evidence type="ECO:0000313" key="1">
    <source>
        <dbReference type="EMBL" id="GAA5502279.1"/>
    </source>
</evidence>
<comment type="caution">
    <text evidence="1">The sequence shown here is derived from an EMBL/GenBank/DDBJ whole genome shotgun (WGS) entry which is preliminary data.</text>
</comment>
<dbReference type="Proteomes" id="UP001458946">
    <property type="component" value="Unassembled WGS sequence"/>
</dbReference>
<accession>A0ABP9VAJ5</accession>